<protein>
    <submittedName>
        <fullName evidence="1">Uncharacterized protein</fullName>
    </submittedName>
</protein>
<reference evidence="1" key="1">
    <citation type="submission" date="2022-09" db="EMBL/GenBank/DDBJ databases">
        <title>A Global Phylogenomic Analysis of the Shiitake Genus Lentinula.</title>
        <authorList>
            <consortium name="DOE Joint Genome Institute"/>
            <person name="Sierra-Patev S."/>
            <person name="Min B."/>
            <person name="Naranjo-Ortiz M."/>
            <person name="Looney B."/>
            <person name="Konkel Z."/>
            <person name="Slot J.C."/>
            <person name="Sakamoto Y."/>
            <person name="Steenwyk J.L."/>
            <person name="Rokas A."/>
            <person name="Carro J."/>
            <person name="Camarero S."/>
            <person name="Ferreira P."/>
            <person name="Molpeceres G."/>
            <person name="Ruiz-Duenas F.J."/>
            <person name="Serrano A."/>
            <person name="Henrissat B."/>
            <person name="Drula E."/>
            <person name="Hughes K.W."/>
            <person name="Mata J.L."/>
            <person name="Ishikawa N.K."/>
            <person name="Vargas-Isla R."/>
            <person name="Ushijima S."/>
            <person name="Smith C.A."/>
            <person name="Ahrendt S."/>
            <person name="Andreopoulos W."/>
            <person name="He G."/>
            <person name="Labutti K."/>
            <person name="Lipzen A."/>
            <person name="Ng V."/>
            <person name="Riley R."/>
            <person name="Sandor L."/>
            <person name="Barry K."/>
            <person name="Martinez A.T."/>
            <person name="Xiao Y."/>
            <person name="Gibbons J.G."/>
            <person name="Terashima K."/>
            <person name="Grigoriev I.V."/>
            <person name="Hibbett D.S."/>
        </authorList>
    </citation>
    <scope>NUCLEOTIDE SEQUENCE</scope>
    <source>
        <strain evidence="1">TMI1499</strain>
    </source>
</reference>
<evidence type="ECO:0000313" key="1">
    <source>
        <dbReference type="EMBL" id="KAJ3804657.1"/>
    </source>
</evidence>
<name>A0ACC1TIT8_9AGAR</name>
<dbReference type="EMBL" id="MU795870">
    <property type="protein sequence ID" value="KAJ3804657.1"/>
    <property type="molecule type" value="Genomic_DNA"/>
</dbReference>
<organism evidence="1 2">
    <name type="scientific">Lentinula aff. lateritia</name>
    <dbReference type="NCBI Taxonomy" id="2804960"/>
    <lineage>
        <taxon>Eukaryota</taxon>
        <taxon>Fungi</taxon>
        <taxon>Dikarya</taxon>
        <taxon>Basidiomycota</taxon>
        <taxon>Agaricomycotina</taxon>
        <taxon>Agaricomycetes</taxon>
        <taxon>Agaricomycetidae</taxon>
        <taxon>Agaricales</taxon>
        <taxon>Marasmiineae</taxon>
        <taxon>Omphalotaceae</taxon>
        <taxon>Lentinula</taxon>
    </lineage>
</organism>
<keyword evidence="2" id="KW-1185">Reference proteome</keyword>
<comment type="caution">
    <text evidence="1">The sequence shown here is derived from an EMBL/GenBank/DDBJ whole genome shotgun (WGS) entry which is preliminary data.</text>
</comment>
<dbReference type="Proteomes" id="UP001163835">
    <property type="component" value="Unassembled WGS sequence"/>
</dbReference>
<gene>
    <name evidence="1" type="ORF">F5876DRAFT_70451</name>
</gene>
<proteinExistence type="predicted"/>
<sequence length="350" mass="39071">MSRSKKSSNLNPAALNNIPEEDDRWDQVVPSPAPQSLPATGPLSHATSTPRVSHVGNTSITAWNTSFEHYSDDVKILSKRTILSLIKGCKYPMRLYEKFNFSSNEKSLKNLNVIMLSKFKLFSCSNDGFLAVYAYTRHPTAVASTCSENADTVHFSPIGLSNLLNQLFMASVVCTPPTQLPGAPPTTPLTVKPVNTISTSVVALPDPREQDHTLAVSQTVHILPEAITALRKGWPEHISLACFNPKMVSTDNFGKIAKTMPKALEAFLITEKLHGRTGSEHALAIADFVQKTFQMVTNQDDYLECFPRYLIYTEQVLFDWKNNPKQRGVPFVFNEPRWAHIEWGVRNKIL</sequence>
<accession>A0ACC1TIT8</accession>
<evidence type="ECO:0000313" key="2">
    <source>
        <dbReference type="Proteomes" id="UP001163835"/>
    </source>
</evidence>